<feature type="compositionally biased region" description="Pro residues" evidence="2">
    <location>
        <begin position="1007"/>
        <end position="1019"/>
    </location>
</feature>
<sequence>MKEEKDDLEKSVEALRATLRQQELSADKFKEENWNLEVTLQELRAQLSEAQATTSRIEADQKRTIKQLTAARESVDSYKNETEKLAATLDELKAKHETDVAQMRKNNAGLQREKSDLQTAIDTLKADFAKKERERGIKRLGSPSTPNGDSFLMQDGDEDDVFSTGGISSRRGRPDTSALFTPQSGFDFDMSPDASPSKPSFMLSPAQPANELEALKQSLAHAHRQIASLRNTANREKELKMEYRRKLALEGHAPDTWEDDDDQEEDMSASGIKPPRSASSFRGRGRGRGRGMMSLAKKLGIAAAHAAFDSPTSSPAPRVPRVRDVDDEDEDEEEAQMQARERELEELRHQREQEREPRRPLPIADVLSPVYVEEPQVSSRPTSVDGMDPIYANILRSIPSSSTVPAVASPLKPVTRAGPRRSRGGAAYKSTPRPASLIEGSTNLLSNELVGLGGLEDMDTSMGMGMGHEGETSSFGASILEESDLGVEVAQEEDDEEISLPYTRERVYADMGIQAEPVVEEVVPVPVPEPAPAPVVVETAEMDVQTEPEVVPEPVVVETAEMDIQTEPEVVPSPPQMAEISMQTDEVPVPVQAPLPVVAPVIIREAPPAPETSEVSMQTEEFPVVLVDMGMGTDPIALPKLVDSGMLTDEIPVPVKDVVEMQTQTFVSAAEVEVQTMSPPALMEMEIQTTPILSPTVPSVHEMDIQTISPPQTSEAEVQVDLQEVSPPIRTNGYSSGVVAPWARLSDFGVRPTNMSRISLDDDDGEKTETEPETETETEYLDARESMGDGTTTRSESQAEFYSLASNTESNLAQDSDGEDSIRAPRVPFSNSSPLASRRKVTTTSTAVEVKPEVKEESVQTEEWRPSTPAPSHTPAPPSPVPGFRRIGDTAAQFQYITSPSNSASTVTPMSNAIGLSTKIPHRDSSGTFGGRTRSQTPSLLSPVERRLSVDSVHGDEPGRLSPRPTPPVLAPPPVDKTRPPTMMLPPPPSMPPPSFIPKKIPNGNGIPPPRPTSPPPPELIQRATTPTFNRATTPIMGAISSLTVPRSHIRQHGSSMPPSAQGLRQPPSTSSFRSAAHAASAAGQRAGTSTTLSFMKLVSQSSAASHPASASSRSSDQHHGKDLSMTKSNPPTPAKNQNLMMTQSTDPNIIHAITQTMIGEFMYKYTRRVVGKGYGEKRHKRFFWVHPYTKTLYWSSADPGASNASESNAKSAYISDVVQVMDPNPLPPGLYQYSVIVQTPQRDMKFTAPTKERHDIWFNALKYLLARPTTVPMSSSPGPSAESSGTGPLSPNSAAQFRIRSPSAGNDGTRRDVMASPRSVRSNHSRVSVDSWNITPRALRSQTQLSANPGSSSVGKRIGTPAAEYIRWAGQDAQSPTKSIKSLPRYGAQASFDDDGDYENVEHQDGDLELHEDDAYEGLENVRACCDGEHDLGSLTRKPGHHHHHHNGNYIRPTSPLPGLDLTLSAAARPVSPAWSFRSNSGREGEGSRASIFSWGNGDGTRSMRFGSKRSNKTVPTQEINLNDR</sequence>
<dbReference type="InterPro" id="IPR001849">
    <property type="entry name" value="PH_domain"/>
</dbReference>
<evidence type="ECO:0000313" key="4">
    <source>
        <dbReference type="EMBL" id="KDQ07330.1"/>
    </source>
</evidence>
<keyword evidence="1" id="KW-0175">Coiled coil</keyword>
<feature type="compositionally biased region" description="Polar residues" evidence="2">
    <location>
        <begin position="1514"/>
        <end position="1526"/>
    </location>
</feature>
<dbReference type="InterPro" id="IPR053005">
    <property type="entry name" value="Nuclear_Pos-Cytoskel_Interact"/>
</dbReference>
<feature type="compositionally biased region" description="Low complexity" evidence="2">
    <location>
        <begin position="1275"/>
        <end position="1289"/>
    </location>
</feature>
<dbReference type="OrthoDB" id="2149224at2759"/>
<feature type="region of interest" description="Disordered" evidence="2">
    <location>
        <begin position="1047"/>
        <end position="1088"/>
    </location>
</feature>
<keyword evidence="5" id="KW-1185">Reference proteome</keyword>
<feature type="region of interest" description="Disordered" evidence="2">
    <location>
        <begin position="1104"/>
        <end position="1140"/>
    </location>
</feature>
<dbReference type="PANTHER" id="PTHR28190">
    <property type="entry name" value="NUCLEAR MIGRATION PROTEIN NUM1"/>
    <property type="match status" value="1"/>
</dbReference>
<feature type="compositionally biased region" description="Pro residues" evidence="2">
    <location>
        <begin position="983"/>
        <end position="996"/>
    </location>
</feature>
<dbReference type="GO" id="GO:0015631">
    <property type="term" value="F:tubulin binding"/>
    <property type="evidence" value="ECO:0007669"/>
    <property type="project" value="TreeGrafter"/>
</dbReference>
<reference evidence="5" key="1">
    <citation type="journal article" date="2014" name="Proc. Natl. Acad. Sci. U.S.A.">
        <title>Extensive sampling of basidiomycete genomes demonstrates inadequacy of the white-rot/brown-rot paradigm for wood decay fungi.</title>
        <authorList>
            <person name="Riley R."/>
            <person name="Salamov A.A."/>
            <person name="Brown D.W."/>
            <person name="Nagy L.G."/>
            <person name="Floudas D."/>
            <person name="Held B.W."/>
            <person name="Levasseur A."/>
            <person name="Lombard V."/>
            <person name="Morin E."/>
            <person name="Otillar R."/>
            <person name="Lindquist E.A."/>
            <person name="Sun H."/>
            <person name="LaButti K.M."/>
            <person name="Schmutz J."/>
            <person name="Jabbour D."/>
            <person name="Luo H."/>
            <person name="Baker S.E."/>
            <person name="Pisabarro A.G."/>
            <person name="Walton J.D."/>
            <person name="Blanchette R.A."/>
            <person name="Henrissat B."/>
            <person name="Martin F."/>
            <person name="Cullen D."/>
            <person name="Hibbett D.S."/>
            <person name="Grigoriev I.V."/>
        </authorList>
    </citation>
    <scope>NUCLEOTIDE SEQUENCE [LARGE SCALE GENOMIC DNA]</scope>
    <source>
        <strain evidence="5">FD-172 SS1</strain>
    </source>
</reference>
<dbReference type="GO" id="GO:0005739">
    <property type="term" value="C:mitochondrion"/>
    <property type="evidence" value="ECO:0007669"/>
    <property type="project" value="TreeGrafter"/>
</dbReference>
<dbReference type="PROSITE" id="PS50003">
    <property type="entry name" value="PH_DOMAIN"/>
    <property type="match status" value="1"/>
</dbReference>
<gene>
    <name evidence="4" type="ORF">BOTBODRAFT_610523</name>
</gene>
<feature type="compositionally biased region" description="Low complexity" evidence="2">
    <location>
        <begin position="1069"/>
        <end position="1088"/>
    </location>
</feature>
<name>A0A067LYB9_BOTB1</name>
<dbReference type="GO" id="GO:0005938">
    <property type="term" value="C:cell cortex"/>
    <property type="evidence" value="ECO:0007669"/>
    <property type="project" value="InterPro"/>
</dbReference>
<feature type="domain" description="PH" evidence="3">
    <location>
        <begin position="1156"/>
        <end position="1267"/>
    </location>
</feature>
<dbReference type="InParanoid" id="A0A067LYB9"/>
<feature type="compositionally biased region" description="Basic and acidic residues" evidence="2">
    <location>
        <begin position="944"/>
        <end position="959"/>
    </location>
</feature>
<feature type="region of interest" description="Disordered" evidence="2">
    <location>
        <begin position="403"/>
        <end position="435"/>
    </location>
</feature>
<dbReference type="Pfam" id="PF12814">
    <property type="entry name" value="Mcp5_PH"/>
    <property type="match status" value="1"/>
</dbReference>
<proteinExistence type="predicted"/>
<evidence type="ECO:0000256" key="1">
    <source>
        <dbReference type="SAM" id="Coils"/>
    </source>
</evidence>
<feature type="compositionally biased region" description="Polar residues" evidence="2">
    <location>
        <begin position="789"/>
        <end position="814"/>
    </location>
</feature>
<feature type="compositionally biased region" description="Low complexity" evidence="2">
    <location>
        <begin position="997"/>
        <end position="1006"/>
    </location>
</feature>
<feature type="compositionally biased region" description="Acidic residues" evidence="2">
    <location>
        <begin position="256"/>
        <end position="267"/>
    </location>
</feature>
<evidence type="ECO:0000256" key="2">
    <source>
        <dbReference type="SAM" id="MobiDB-lite"/>
    </source>
</evidence>
<feature type="compositionally biased region" description="Polar residues" evidence="2">
    <location>
        <begin position="1126"/>
        <end position="1140"/>
    </location>
</feature>
<feature type="coiled-coil region" evidence="1">
    <location>
        <begin position="212"/>
        <end position="246"/>
    </location>
</feature>
<feature type="compositionally biased region" description="Low complexity" evidence="2">
    <location>
        <begin position="1317"/>
        <end position="1332"/>
    </location>
</feature>
<dbReference type="GO" id="GO:0032065">
    <property type="term" value="P:maintenance of protein location in cell cortex"/>
    <property type="evidence" value="ECO:0007669"/>
    <property type="project" value="InterPro"/>
</dbReference>
<dbReference type="InterPro" id="IPR024774">
    <property type="entry name" value="PH_dom-Mcp5-type"/>
</dbReference>
<dbReference type="SMART" id="SM00233">
    <property type="entry name" value="PH"/>
    <property type="match status" value="1"/>
</dbReference>
<accession>A0A067LYB9</accession>
<dbReference type="GO" id="GO:0005543">
    <property type="term" value="F:phospholipid binding"/>
    <property type="evidence" value="ECO:0007669"/>
    <property type="project" value="InterPro"/>
</dbReference>
<feature type="compositionally biased region" description="Acidic residues" evidence="2">
    <location>
        <begin position="325"/>
        <end position="335"/>
    </location>
</feature>
<dbReference type="PANTHER" id="PTHR28190:SF1">
    <property type="entry name" value="NUCLEAR MIGRATION PROTEIN NUM1"/>
    <property type="match status" value="1"/>
</dbReference>
<feature type="region of interest" description="Disordered" evidence="2">
    <location>
        <begin position="252"/>
        <end position="290"/>
    </location>
</feature>
<dbReference type="HOGENOM" id="CLU_002913_0_0_1"/>
<dbReference type="Proteomes" id="UP000027195">
    <property type="component" value="Unassembled WGS sequence"/>
</dbReference>
<organism evidence="4 5">
    <name type="scientific">Botryobasidium botryosum (strain FD-172 SS1)</name>
    <dbReference type="NCBI Taxonomy" id="930990"/>
    <lineage>
        <taxon>Eukaryota</taxon>
        <taxon>Fungi</taxon>
        <taxon>Dikarya</taxon>
        <taxon>Basidiomycota</taxon>
        <taxon>Agaricomycotina</taxon>
        <taxon>Agaricomycetes</taxon>
        <taxon>Cantharellales</taxon>
        <taxon>Botryobasidiaceae</taxon>
        <taxon>Botryobasidium</taxon>
    </lineage>
</organism>
<feature type="region of interest" description="Disordered" evidence="2">
    <location>
        <begin position="753"/>
        <end position="886"/>
    </location>
</feature>
<dbReference type="CDD" id="cd13365">
    <property type="entry name" value="PH_PLC_plant-like"/>
    <property type="match status" value="1"/>
</dbReference>
<dbReference type="GO" id="GO:0000226">
    <property type="term" value="P:microtubule cytoskeleton organization"/>
    <property type="evidence" value="ECO:0007669"/>
    <property type="project" value="TreeGrafter"/>
</dbReference>
<feature type="region of interest" description="Disordered" evidence="2">
    <location>
        <begin position="134"/>
        <end position="204"/>
    </location>
</feature>
<dbReference type="SUPFAM" id="SSF50729">
    <property type="entry name" value="PH domain-like"/>
    <property type="match status" value="1"/>
</dbReference>
<feature type="compositionally biased region" description="Pro residues" evidence="2">
    <location>
        <begin position="868"/>
        <end position="881"/>
    </location>
</feature>
<evidence type="ECO:0000259" key="3">
    <source>
        <dbReference type="PROSITE" id="PS50003"/>
    </source>
</evidence>
<feature type="compositionally biased region" description="Low complexity" evidence="2">
    <location>
        <begin position="1104"/>
        <end position="1115"/>
    </location>
</feature>
<feature type="compositionally biased region" description="Acidic residues" evidence="2">
    <location>
        <begin position="761"/>
        <end position="780"/>
    </location>
</feature>
<evidence type="ECO:0000313" key="5">
    <source>
        <dbReference type="Proteomes" id="UP000027195"/>
    </source>
</evidence>
<feature type="compositionally biased region" description="Basic and acidic residues" evidence="2">
    <location>
        <begin position="850"/>
        <end position="865"/>
    </location>
</feature>
<feature type="region of interest" description="Disordered" evidence="2">
    <location>
        <begin position="1271"/>
        <end position="1336"/>
    </location>
</feature>
<dbReference type="STRING" id="930990.A0A067LYB9"/>
<dbReference type="EMBL" id="KL198109">
    <property type="protein sequence ID" value="KDQ07330.1"/>
    <property type="molecule type" value="Genomic_DNA"/>
</dbReference>
<feature type="region of interest" description="Disordered" evidence="2">
    <location>
        <begin position="917"/>
        <end position="1023"/>
    </location>
</feature>
<feature type="coiled-coil region" evidence="1">
    <location>
        <begin position="5"/>
        <end position="134"/>
    </location>
</feature>
<feature type="compositionally biased region" description="Basic and acidic residues" evidence="2">
    <location>
        <begin position="1116"/>
        <end position="1125"/>
    </location>
</feature>
<feature type="region of interest" description="Disordered" evidence="2">
    <location>
        <begin position="306"/>
        <end position="341"/>
    </location>
</feature>
<feature type="region of interest" description="Disordered" evidence="2">
    <location>
        <begin position="1370"/>
        <end position="1399"/>
    </location>
</feature>
<feature type="compositionally biased region" description="Pro residues" evidence="2">
    <location>
        <begin position="964"/>
        <end position="975"/>
    </location>
</feature>
<feature type="region of interest" description="Disordered" evidence="2">
    <location>
        <begin position="1475"/>
        <end position="1526"/>
    </location>
</feature>
<protein>
    <recommendedName>
        <fullName evidence="3">PH domain-containing protein</fullName>
    </recommendedName>
</protein>